<dbReference type="WBParaSite" id="PS1159_v2.g14001.t1">
    <property type="protein sequence ID" value="PS1159_v2.g14001.t1"/>
    <property type="gene ID" value="PS1159_v2.g14001"/>
</dbReference>
<reference evidence="2" key="1">
    <citation type="submission" date="2022-11" db="UniProtKB">
        <authorList>
            <consortium name="WormBaseParasite"/>
        </authorList>
    </citation>
    <scope>IDENTIFICATION</scope>
</reference>
<evidence type="ECO:0000313" key="1">
    <source>
        <dbReference type="Proteomes" id="UP000887580"/>
    </source>
</evidence>
<protein>
    <submittedName>
        <fullName evidence="2">Uncharacterized protein</fullName>
    </submittedName>
</protein>
<proteinExistence type="predicted"/>
<dbReference type="Proteomes" id="UP000887580">
    <property type="component" value="Unplaced"/>
</dbReference>
<accession>A0AC35F5I2</accession>
<organism evidence="1 2">
    <name type="scientific">Panagrolaimus sp. PS1159</name>
    <dbReference type="NCBI Taxonomy" id="55785"/>
    <lineage>
        <taxon>Eukaryota</taxon>
        <taxon>Metazoa</taxon>
        <taxon>Ecdysozoa</taxon>
        <taxon>Nematoda</taxon>
        <taxon>Chromadorea</taxon>
        <taxon>Rhabditida</taxon>
        <taxon>Tylenchina</taxon>
        <taxon>Panagrolaimomorpha</taxon>
        <taxon>Panagrolaimoidea</taxon>
        <taxon>Panagrolaimidae</taxon>
        <taxon>Panagrolaimus</taxon>
    </lineage>
</organism>
<evidence type="ECO:0000313" key="2">
    <source>
        <dbReference type="WBParaSite" id="PS1159_v2.g14001.t1"/>
    </source>
</evidence>
<sequence>MTETDTLLSKKDKQILFFDNGSEYSNLNLNQNYKSPFLIPVQSHRKQYNTNRNYVSDNYEGKRKSSKIGSSSKKDIYNGDRIEAEKLWKKDDPSTVTTTTKSILSLHISTYENSIEAAAFDSSLKKENSGIIQKQENVKQIFAVSTLLIQNPFEFPRQQNEKVSEPEIYQFRESQRLFNPNESKTAVEKGRGNKHDRRKKFNNSQNGVILENNLNDPNSQIIFTILDFTKDQSFYVLRYSYKPSEDEEMPLQIFDNINYEGDIKNFIREQITRNKSYNKGKFECKNLGNGIFVVKAICVFSTGSPTKCFTNICGEIEFNKEVLSKVLLADVTFDCWLQFSFVKSSDVNLNNPSINHITYKFHSIEKVNTHFDFAFDAVRLFLYLSFNQRGANHMSQQKRKTFF</sequence>
<name>A0AC35F5I2_9BILA</name>